<comment type="caution">
    <text evidence="1">The sequence shown here is derived from an EMBL/GenBank/DDBJ whole genome shotgun (WGS) entry which is preliminary data.</text>
</comment>
<reference evidence="1 2" key="1">
    <citation type="submission" date="2011-10" db="EMBL/GenBank/DDBJ databases">
        <title>The Genome Sequence of Prevotella histicola F0411.</title>
        <authorList>
            <consortium name="The Broad Institute Genome Sequencing Platform"/>
            <person name="Earl A."/>
            <person name="Ward D."/>
            <person name="Feldgarden M."/>
            <person name="Gevers D."/>
            <person name="Izard J."/>
            <person name="Ganesan A."/>
            <person name="Blanton J.M."/>
            <person name="Baranova O.V."/>
            <person name="Tanner A.C."/>
            <person name="Mathney J.M.J."/>
            <person name="Dewhirst F.E."/>
            <person name="Young S.K."/>
            <person name="Zeng Q."/>
            <person name="Gargeya S."/>
            <person name="Fitzgerald M."/>
            <person name="Haas B."/>
            <person name="Abouelleil A."/>
            <person name="Alvarado L."/>
            <person name="Arachchi H.M."/>
            <person name="Berlin A."/>
            <person name="Brown A."/>
            <person name="Chapman S.B."/>
            <person name="Chen Z."/>
            <person name="Dunbar C."/>
            <person name="Freedman E."/>
            <person name="Gearin G."/>
            <person name="Gellesch M."/>
            <person name="Goldberg J."/>
            <person name="Griggs A."/>
            <person name="Gujja S."/>
            <person name="Heiman D."/>
            <person name="Howarth C."/>
            <person name="Larson L."/>
            <person name="Lui A."/>
            <person name="MacDonald P.J.P."/>
            <person name="Montmayeur A."/>
            <person name="Murphy C."/>
            <person name="Neiman D."/>
            <person name="Pearson M."/>
            <person name="Priest M."/>
            <person name="Roberts A."/>
            <person name="Saif S."/>
            <person name="Shea T."/>
            <person name="Shenoy N."/>
            <person name="Sisk P."/>
            <person name="Stolte C."/>
            <person name="Sykes S."/>
            <person name="Wortman J."/>
            <person name="Nusbaum C."/>
            <person name="Birren B."/>
        </authorList>
    </citation>
    <scope>NUCLEOTIDE SEQUENCE [LARGE SCALE GENOMIC DNA]</scope>
    <source>
        <strain evidence="1 2">F0411</strain>
    </source>
</reference>
<dbReference type="RefSeq" id="WP_008823743.1">
    <property type="nucleotide sequence ID" value="NZ_JH376765.1"/>
</dbReference>
<dbReference type="EMBL" id="AFXP01000019">
    <property type="protein sequence ID" value="EHG15612.1"/>
    <property type="molecule type" value="Genomic_DNA"/>
</dbReference>
<evidence type="ECO:0000313" key="2">
    <source>
        <dbReference type="Proteomes" id="UP000004597"/>
    </source>
</evidence>
<dbReference type="STRING" id="857291.HMPREF9138_01833"/>
<keyword evidence="2" id="KW-1185">Reference proteome</keyword>
<gene>
    <name evidence="1" type="ORF">HMPREF9138_01833</name>
</gene>
<name>G6AIA6_9BACT</name>
<evidence type="ECO:0000313" key="1">
    <source>
        <dbReference type="EMBL" id="EHG15612.1"/>
    </source>
</evidence>
<organism evidence="1 2">
    <name type="scientific">Prevotella histicola F0411</name>
    <dbReference type="NCBI Taxonomy" id="857291"/>
    <lineage>
        <taxon>Bacteria</taxon>
        <taxon>Pseudomonadati</taxon>
        <taxon>Bacteroidota</taxon>
        <taxon>Bacteroidia</taxon>
        <taxon>Bacteroidales</taxon>
        <taxon>Prevotellaceae</taxon>
        <taxon>Prevotella</taxon>
    </lineage>
</organism>
<dbReference type="HOGENOM" id="CLU_190466_1_0_10"/>
<sequence length="73" mass="8328">MNNTDEMKNDTVRDLACLLMDCDANLSMGQALETVFNSETYQKLQNDRTHLYSQSARYVFSFLQQELATGKLG</sequence>
<dbReference type="PATRIC" id="fig|857291.3.peg.1833"/>
<protein>
    <submittedName>
        <fullName evidence="1">Uncharacterized protein</fullName>
    </submittedName>
</protein>
<accession>G6AIA6</accession>
<proteinExistence type="predicted"/>
<dbReference type="AlphaFoldDB" id="G6AIA6"/>
<dbReference type="Proteomes" id="UP000004597">
    <property type="component" value="Unassembled WGS sequence"/>
</dbReference>
<dbReference type="GeneID" id="66731825"/>